<feature type="compositionally biased region" description="Low complexity" evidence="1">
    <location>
        <begin position="50"/>
        <end position="77"/>
    </location>
</feature>
<feature type="compositionally biased region" description="Low complexity" evidence="1">
    <location>
        <begin position="175"/>
        <end position="186"/>
    </location>
</feature>
<evidence type="ECO:0000256" key="2">
    <source>
        <dbReference type="SAM" id="Phobius"/>
    </source>
</evidence>
<keyword evidence="2" id="KW-0472">Membrane</keyword>
<comment type="caution">
    <text evidence="4">The sequence shown here is derived from an EMBL/GenBank/DDBJ whole genome shotgun (WGS) entry which is preliminary data.</text>
</comment>
<evidence type="ECO:0000313" key="4">
    <source>
        <dbReference type="EMBL" id="RLV81636.1"/>
    </source>
</evidence>
<feature type="transmembrane region" description="Helical" evidence="2">
    <location>
        <begin position="200"/>
        <end position="224"/>
    </location>
</feature>
<proteinExistence type="predicted"/>
<feature type="region of interest" description="Disordered" evidence="1">
    <location>
        <begin position="162"/>
        <end position="188"/>
    </location>
</feature>
<dbReference type="STRING" id="1343740.M271_18905"/>
<reference evidence="4 5" key="1">
    <citation type="journal article" date="2018" name="J. Biol. Chem.">
        <title>Discovery of the actinoplanic acid pathway in Streptomyces rapamycinicus reveals a genetically conserved synergism with rapamycin.</title>
        <authorList>
            <person name="Mrak P."/>
            <person name="Krastel P."/>
            <person name="Pivk Lukancic P."/>
            <person name="Tao J."/>
            <person name="Pistorius D."/>
            <person name="Moore C.M."/>
        </authorList>
    </citation>
    <scope>NUCLEOTIDE SEQUENCE [LARGE SCALE GENOMIC DNA]</scope>
    <source>
        <strain evidence="4 5">NRRL 5491</strain>
    </source>
</reference>
<dbReference type="Pfam" id="PF07811">
    <property type="entry name" value="TadE"/>
    <property type="match status" value="1"/>
</dbReference>
<organism evidence="4 5">
    <name type="scientific">Streptomyces rapamycinicus (strain ATCC 29253 / DSM 41530 / NRRL 5491 / AYB-994)</name>
    <name type="common">Streptomyces hygroscopicus (strain ATCC 29253)</name>
    <dbReference type="NCBI Taxonomy" id="1343740"/>
    <lineage>
        <taxon>Bacteria</taxon>
        <taxon>Bacillati</taxon>
        <taxon>Actinomycetota</taxon>
        <taxon>Actinomycetes</taxon>
        <taxon>Kitasatosporales</taxon>
        <taxon>Streptomycetaceae</taxon>
        <taxon>Streptomyces</taxon>
        <taxon>Streptomyces violaceusniger group</taxon>
    </lineage>
</organism>
<evidence type="ECO:0000313" key="5">
    <source>
        <dbReference type="Proteomes" id="UP000281594"/>
    </source>
</evidence>
<feature type="region of interest" description="Disordered" evidence="1">
    <location>
        <begin position="297"/>
        <end position="322"/>
    </location>
</feature>
<feature type="compositionally biased region" description="Low complexity" evidence="1">
    <location>
        <begin position="20"/>
        <end position="33"/>
    </location>
</feature>
<dbReference type="EMBL" id="QYCY01000001">
    <property type="protein sequence ID" value="RLV81636.1"/>
    <property type="molecule type" value="Genomic_DNA"/>
</dbReference>
<name>A0A3L8RP58_STRRN</name>
<gene>
    <name evidence="4" type="ORF">D3C57_124665</name>
</gene>
<evidence type="ECO:0000259" key="3">
    <source>
        <dbReference type="Pfam" id="PF07811"/>
    </source>
</evidence>
<dbReference type="Proteomes" id="UP000281594">
    <property type="component" value="Unassembled WGS sequence"/>
</dbReference>
<keyword evidence="2" id="KW-0812">Transmembrane</keyword>
<keyword evidence="2" id="KW-1133">Transmembrane helix</keyword>
<sequence length="322" mass="32125">MTSRRVRMRIVPGAPETVPRRAAGPGTAASPAAARRRPEAVGSSRRRAAAGEASSVRAIATRRGGATAQRGRPAPATVRLGDRGSASADLRGAAEATERWGRWEAAVPRAVRVAAGAVARHVVADSSRAYGRTAERPGMAASPGGRAWARGLPDGIFGLVGQRPGTARRRRPAVGSGRAGRCPGAARRGRGDAGSASIEFLGFLPVLILVALAAVQLGIAAYAAQQAGTAARAAARTASLDEPRTSPQAAGKAAISGWLADGASIGSGGCGGGEAQATATVEIPSVIPGFDFGSAEKSATMPCDDGDGGTGDLASAALGGER</sequence>
<protein>
    <recommendedName>
        <fullName evidence="3">TadE-like domain-containing protein</fullName>
    </recommendedName>
</protein>
<evidence type="ECO:0000256" key="1">
    <source>
        <dbReference type="SAM" id="MobiDB-lite"/>
    </source>
</evidence>
<dbReference type="RefSeq" id="WP_373920636.1">
    <property type="nucleotide sequence ID" value="NZ_CP085193.1"/>
</dbReference>
<feature type="domain" description="TadE-like" evidence="3">
    <location>
        <begin position="194"/>
        <end position="236"/>
    </location>
</feature>
<dbReference type="AlphaFoldDB" id="A0A3L8RP58"/>
<feature type="region of interest" description="Disordered" evidence="1">
    <location>
        <begin position="1"/>
        <end position="85"/>
    </location>
</feature>
<dbReference type="InterPro" id="IPR012495">
    <property type="entry name" value="TadE-like_dom"/>
</dbReference>
<accession>A0A3L8RP58</accession>